<proteinExistence type="predicted"/>
<dbReference type="AlphaFoldDB" id="A0A382F2P2"/>
<protein>
    <submittedName>
        <fullName evidence="1">Uncharacterized protein</fullName>
    </submittedName>
</protein>
<evidence type="ECO:0000313" key="1">
    <source>
        <dbReference type="EMBL" id="SVB57278.1"/>
    </source>
</evidence>
<organism evidence="1">
    <name type="scientific">marine metagenome</name>
    <dbReference type="NCBI Taxonomy" id="408172"/>
    <lineage>
        <taxon>unclassified sequences</taxon>
        <taxon>metagenomes</taxon>
        <taxon>ecological metagenomes</taxon>
    </lineage>
</organism>
<reference evidence="1" key="1">
    <citation type="submission" date="2018-05" db="EMBL/GenBank/DDBJ databases">
        <authorList>
            <person name="Lanie J.A."/>
            <person name="Ng W.-L."/>
            <person name="Kazmierczak K.M."/>
            <person name="Andrzejewski T.M."/>
            <person name="Davidsen T.M."/>
            <person name="Wayne K.J."/>
            <person name="Tettelin H."/>
            <person name="Glass J.I."/>
            <person name="Rusch D."/>
            <person name="Podicherti R."/>
            <person name="Tsui H.-C.T."/>
            <person name="Winkler M.E."/>
        </authorList>
    </citation>
    <scope>NUCLEOTIDE SEQUENCE</scope>
</reference>
<sequence length="54" mass="6312">MTFKILQGVPAKDYLKERDYGSMFKTNAPVFRLVEKISKGFSCIFQFQCIYPIL</sequence>
<dbReference type="EMBL" id="UINC01047694">
    <property type="protein sequence ID" value="SVB57278.1"/>
    <property type="molecule type" value="Genomic_DNA"/>
</dbReference>
<feature type="non-terminal residue" evidence="1">
    <location>
        <position position="54"/>
    </location>
</feature>
<accession>A0A382F2P2</accession>
<gene>
    <name evidence="1" type="ORF">METZ01_LOCUS210132</name>
</gene>
<name>A0A382F2P2_9ZZZZ</name>